<accession>A0A1I2IAV6</accession>
<evidence type="ECO:0000259" key="7">
    <source>
        <dbReference type="Pfam" id="PF04542"/>
    </source>
</evidence>
<feature type="domain" description="RNA polymerase sigma factor 70 region 4 type 2" evidence="8">
    <location>
        <begin position="124"/>
        <end position="174"/>
    </location>
</feature>
<dbReference type="Proteomes" id="UP000198964">
    <property type="component" value="Unassembled WGS sequence"/>
</dbReference>
<dbReference type="GO" id="GO:0016987">
    <property type="term" value="F:sigma factor activity"/>
    <property type="evidence" value="ECO:0007669"/>
    <property type="project" value="UniProtKB-KW"/>
</dbReference>
<proteinExistence type="inferred from homology"/>
<dbReference type="InterPro" id="IPR007627">
    <property type="entry name" value="RNA_pol_sigma70_r2"/>
</dbReference>
<dbReference type="Gene3D" id="1.10.1740.10">
    <property type="match status" value="1"/>
</dbReference>
<feature type="domain" description="RNA polymerase sigma-70 region 2" evidence="7">
    <location>
        <begin position="27"/>
        <end position="92"/>
    </location>
</feature>
<dbReference type="NCBIfam" id="TIGR02937">
    <property type="entry name" value="sigma70-ECF"/>
    <property type="match status" value="1"/>
</dbReference>
<protein>
    <recommendedName>
        <fullName evidence="6">RNA polymerase sigma factor</fullName>
    </recommendedName>
</protein>
<name>A0A1I2IAV6_9BACT</name>
<dbReference type="NCBIfam" id="TIGR02985">
    <property type="entry name" value="Sig70_bacteroi1"/>
    <property type="match status" value="1"/>
</dbReference>
<organism evidence="9 10">
    <name type="scientific">Sunxiuqinia elliptica</name>
    <dbReference type="NCBI Taxonomy" id="655355"/>
    <lineage>
        <taxon>Bacteria</taxon>
        <taxon>Pseudomonadati</taxon>
        <taxon>Bacteroidota</taxon>
        <taxon>Bacteroidia</taxon>
        <taxon>Marinilabiliales</taxon>
        <taxon>Prolixibacteraceae</taxon>
        <taxon>Sunxiuqinia</taxon>
    </lineage>
</organism>
<evidence type="ECO:0000256" key="6">
    <source>
        <dbReference type="RuleBase" id="RU000716"/>
    </source>
</evidence>
<sequence>MDQGNRYQDKDLVVQLKSNSSSAFQALFEKYSQRIYRFSLGYLKSTQEAEEIVQDVFLRVWKAREELLVERSFESYLFTIAKNTILNTIRKANYEKAYLEYSSLHSNKNSLLDEELDFKELDRIYRRAIEKLPARRKEVYRLSRDNGLSNREIANELGISVKTVENQMTAALSAIKKELLSYGISGSIFFELFL</sequence>
<reference evidence="9 10" key="1">
    <citation type="submission" date="2016-10" db="EMBL/GenBank/DDBJ databases">
        <authorList>
            <person name="de Groot N.N."/>
        </authorList>
    </citation>
    <scope>NUCLEOTIDE SEQUENCE [LARGE SCALE GENOMIC DNA]</scope>
    <source>
        <strain evidence="9 10">CGMCC 1.9156</strain>
    </source>
</reference>
<keyword evidence="5 6" id="KW-0804">Transcription</keyword>
<evidence type="ECO:0000256" key="3">
    <source>
        <dbReference type="ARBA" id="ARBA00023082"/>
    </source>
</evidence>
<dbReference type="GO" id="GO:0006352">
    <property type="term" value="P:DNA-templated transcription initiation"/>
    <property type="evidence" value="ECO:0007669"/>
    <property type="project" value="InterPro"/>
</dbReference>
<dbReference type="Pfam" id="PF04542">
    <property type="entry name" value="Sigma70_r2"/>
    <property type="match status" value="1"/>
</dbReference>
<dbReference type="InterPro" id="IPR014284">
    <property type="entry name" value="RNA_pol_sigma-70_dom"/>
</dbReference>
<dbReference type="SUPFAM" id="SSF88946">
    <property type="entry name" value="Sigma2 domain of RNA polymerase sigma factors"/>
    <property type="match status" value="1"/>
</dbReference>
<evidence type="ECO:0000256" key="2">
    <source>
        <dbReference type="ARBA" id="ARBA00023015"/>
    </source>
</evidence>
<evidence type="ECO:0000256" key="5">
    <source>
        <dbReference type="ARBA" id="ARBA00023163"/>
    </source>
</evidence>
<dbReference type="PROSITE" id="PS01063">
    <property type="entry name" value="SIGMA70_ECF"/>
    <property type="match status" value="1"/>
</dbReference>
<dbReference type="RefSeq" id="WP_170846947.1">
    <property type="nucleotide sequence ID" value="NZ_FONW01000005.1"/>
</dbReference>
<dbReference type="InterPro" id="IPR014327">
    <property type="entry name" value="RNA_pol_sigma70_bacteroid"/>
</dbReference>
<gene>
    <name evidence="9" type="ORF">SAMN05216283_105166</name>
</gene>
<dbReference type="InterPro" id="IPR039425">
    <property type="entry name" value="RNA_pol_sigma-70-like"/>
</dbReference>
<dbReference type="AlphaFoldDB" id="A0A1I2IAV6"/>
<dbReference type="GO" id="GO:0003677">
    <property type="term" value="F:DNA binding"/>
    <property type="evidence" value="ECO:0007669"/>
    <property type="project" value="UniProtKB-KW"/>
</dbReference>
<dbReference type="InterPro" id="IPR013249">
    <property type="entry name" value="RNA_pol_sigma70_r4_t2"/>
</dbReference>
<dbReference type="Pfam" id="PF08281">
    <property type="entry name" value="Sigma70_r4_2"/>
    <property type="match status" value="1"/>
</dbReference>
<dbReference type="PANTHER" id="PTHR43133">
    <property type="entry name" value="RNA POLYMERASE ECF-TYPE SIGMA FACTO"/>
    <property type="match status" value="1"/>
</dbReference>
<dbReference type="InterPro" id="IPR013325">
    <property type="entry name" value="RNA_pol_sigma_r2"/>
</dbReference>
<dbReference type="InterPro" id="IPR013324">
    <property type="entry name" value="RNA_pol_sigma_r3/r4-like"/>
</dbReference>
<evidence type="ECO:0000256" key="1">
    <source>
        <dbReference type="ARBA" id="ARBA00010641"/>
    </source>
</evidence>
<dbReference type="PANTHER" id="PTHR43133:SF46">
    <property type="entry name" value="RNA POLYMERASE SIGMA-70 FACTOR ECF SUBFAMILY"/>
    <property type="match status" value="1"/>
</dbReference>
<evidence type="ECO:0000313" key="9">
    <source>
        <dbReference type="EMBL" id="SFF38237.1"/>
    </source>
</evidence>
<dbReference type="Gene3D" id="1.10.10.10">
    <property type="entry name" value="Winged helix-like DNA-binding domain superfamily/Winged helix DNA-binding domain"/>
    <property type="match status" value="1"/>
</dbReference>
<evidence type="ECO:0000259" key="8">
    <source>
        <dbReference type="Pfam" id="PF08281"/>
    </source>
</evidence>
<evidence type="ECO:0000313" key="10">
    <source>
        <dbReference type="Proteomes" id="UP000198964"/>
    </source>
</evidence>
<dbReference type="InterPro" id="IPR000838">
    <property type="entry name" value="RNA_pol_sigma70_ECF_CS"/>
</dbReference>
<comment type="similarity">
    <text evidence="1 6">Belongs to the sigma-70 factor family. ECF subfamily.</text>
</comment>
<dbReference type="InterPro" id="IPR036388">
    <property type="entry name" value="WH-like_DNA-bd_sf"/>
</dbReference>
<dbReference type="EMBL" id="FONW01000005">
    <property type="protein sequence ID" value="SFF38237.1"/>
    <property type="molecule type" value="Genomic_DNA"/>
</dbReference>
<evidence type="ECO:0000256" key="4">
    <source>
        <dbReference type="ARBA" id="ARBA00023125"/>
    </source>
</evidence>
<keyword evidence="3 6" id="KW-0731">Sigma factor</keyword>
<dbReference type="SUPFAM" id="SSF88659">
    <property type="entry name" value="Sigma3 and sigma4 domains of RNA polymerase sigma factors"/>
    <property type="match status" value="1"/>
</dbReference>
<keyword evidence="2 6" id="KW-0805">Transcription regulation</keyword>
<dbReference type="STRING" id="655355.SAMN05216283_105166"/>
<keyword evidence="10" id="KW-1185">Reference proteome</keyword>
<keyword evidence="4 6" id="KW-0238">DNA-binding</keyword>